<evidence type="ECO:0000313" key="2">
    <source>
        <dbReference type="EMBL" id="CAG7717406.1"/>
    </source>
</evidence>
<dbReference type="Proteomes" id="UP000708208">
    <property type="component" value="Unassembled WGS sequence"/>
</dbReference>
<sequence length="116" mass="13235">MVIEVIQQVAFINFLKKIEVVEDENDDKSEETGPGNTISGQNFEPALQLTNRNMRLESCLGCVPGCSTQNEGPREDPIHSLTVLLEHLKEHTESRCEMDSVIQVFKVWRNNVYNRC</sequence>
<protein>
    <submittedName>
        <fullName evidence="2">Uncharacterized protein</fullName>
    </submittedName>
</protein>
<comment type="caution">
    <text evidence="2">The sequence shown here is derived from an EMBL/GenBank/DDBJ whole genome shotgun (WGS) entry which is preliminary data.</text>
</comment>
<dbReference type="AlphaFoldDB" id="A0A8J2NLF0"/>
<evidence type="ECO:0000256" key="1">
    <source>
        <dbReference type="SAM" id="MobiDB-lite"/>
    </source>
</evidence>
<feature type="region of interest" description="Disordered" evidence="1">
    <location>
        <begin position="23"/>
        <end position="42"/>
    </location>
</feature>
<proteinExistence type="predicted"/>
<evidence type="ECO:0000313" key="3">
    <source>
        <dbReference type="Proteomes" id="UP000708208"/>
    </source>
</evidence>
<keyword evidence="3" id="KW-1185">Reference proteome</keyword>
<name>A0A8J2NLF0_9HEXA</name>
<dbReference type="EMBL" id="CAJVCH010045562">
    <property type="protein sequence ID" value="CAG7717406.1"/>
    <property type="molecule type" value="Genomic_DNA"/>
</dbReference>
<organism evidence="2 3">
    <name type="scientific">Allacma fusca</name>
    <dbReference type="NCBI Taxonomy" id="39272"/>
    <lineage>
        <taxon>Eukaryota</taxon>
        <taxon>Metazoa</taxon>
        <taxon>Ecdysozoa</taxon>
        <taxon>Arthropoda</taxon>
        <taxon>Hexapoda</taxon>
        <taxon>Collembola</taxon>
        <taxon>Symphypleona</taxon>
        <taxon>Sminthuridae</taxon>
        <taxon>Allacma</taxon>
    </lineage>
</organism>
<accession>A0A8J2NLF0</accession>
<gene>
    <name evidence="2" type="ORF">AFUS01_LOCUS6865</name>
</gene>
<reference evidence="2" key="1">
    <citation type="submission" date="2021-06" db="EMBL/GenBank/DDBJ databases">
        <authorList>
            <person name="Hodson N. C."/>
            <person name="Mongue J. A."/>
            <person name="Jaron S. K."/>
        </authorList>
    </citation>
    <scope>NUCLEOTIDE SEQUENCE</scope>
</reference>